<feature type="transmembrane region" description="Helical" evidence="2">
    <location>
        <begin position="136"/>
        <end position="157"/>
    </location>
</feature>
<dbReference type="SUPFAM" id="SSF58100">
    <property type="entry name" value="Bacterial hemolysins"/>
    <property type="match status" value="1"/>
</dbReference>
<evidence type="ECO:0008006" key="6">
    <source>
        <dbReference type="Google" id="ProtNLM"/>
    </source>
</evidence>
<keyword evidence="2" id="KW-0812">Transmembrane</keyword>
<dbReference type="STRING" id="709015.GCA_000472485_01734"/>
<dbReference type="AlphaFoldDB" id="A0A1X9YRJ4"/>
<gene>
    <name evidence="4" type="ORF">CA264_08620</name>
</gene>
<keyword evidence="2" id="KW-0472">Membrane</keyword>
<proteinExistence type="predicted"/>
<evidence type="ECO:0000256" key="1">
    <source>
        <dbReference type="SAM" id="Coils"/>
    </source>
</evidence>
<keyword evidence="1" id="KW-0175">Coiled coil</keyword>
<sequence length="221" mass="25111">MKALFFSLALMCTVSAVQAQGTAAEKAPATNKLEQQFNNLKNNSNSWQGYKVVKINTLEAFWKSVQETVAAKDKKLDNFEAEADKKLQEARKDVAAQEQQLQAMKQSMEQKEAEIQQSMHDITHIAVLGIDIPKQFYVLLNSGIIIALLIALGVMLVQHRSSKIVANEKRKASDEMELELNEYKKSARERELKIKRELQTELNRVEELKQQLASVKKQPQL</sequence>
<feature type="coiled-coil region" evidence="1">
    <location>
        <begin position="166"/>
        <end position="218"/>
    </location>
</feature>
<feature type="chain" id="PRO_5010986400" description="tRNA (Guanine-N1)-methyltransferase" evidence="3">
    <location>
        <begin position="20"/>
        <end position="221"/>
    </location>
</feature>
<keyword evidence="5" id="KW-1185">Reference proteome</keyword>
<dbReference type="KEGG" id="pact:CA264_08620"/>
<organism evidence="4 5">
    <name type="scientific">Pontibacter actiniarum</name>
    <dbReference type="NCBI Taxonomy" id="323450"/>
    <lineage>
        <taxon>Bacteria</taxon>
        <taxon>Pseudomonadati</taxon>
        <taxon>Bacteroidota</taxon>
        <taxon>Cytophagia</taxon>
        <taxon>Cytophagales</taxon>
        <taxon>Hymenobacteraceae</taxon>
        <taxon>Pontibacter</taxon>
    </lineage>
</organism>
<dbReference type="RefSeq" id="WP_025606369.1">
    <property type="nucleotide sequence ID" value="NZ_CP021235.1"/>
</dbReference>
<evidence type="ECO:0000256" key="2">
    <source>
        <dbReference type="SAM" id="Phobius"/>
    </source>
</evidence>
<dbReference type="Proteomes" id="UP000266292">
    <property type="component" value="Chromosome"/>
</dbReference>
<evidence type="ECO:0000313" key="4">
    <source>
        <dbReference type="EMBL" id="ARS35495.1"/>
    </source>
</evidence>
<accession>A0A1X9YRJ4</accession>
<feature type="coiled-coil region" evidence="1">
    <location>
        <begin position="69"/>
        <end position="121"/>
    </location>
</feature>
<evidence type="ECO:0000313" key="5">
    <source>
        <dbReference type="Proteomes" id="UP000266292"/>
    </source>
</evidence>
<reference evidence="5" key="1">
    <citation type="submission" date="2017-05" db="EMBL/GenBank/DDBJ databases">
        <authorList>
            <person name="Ray J."/>
            <person name="Price M."/>
            <person name="Deutschbauer A."/>
        </authorList>
    </citation>
    <scope>NUCLEOTIDE SEQUENCE [LARGE SCALE GENOMIC DNA]</scope>
    <source>
        <strain evidence="5">DSM 19842</strain>
    </source>
</reference>
<name>A0A1X9YRJ4_9BACT</name>
<dbReference type="OrthoDB" id="982816at2"/>
<dbReference type="EMBL" id="CP021235">
    <property type="protein sequence ID" value="ARS35495.1"/>
    <property type="molecule type" value="Genomic_DNA"/>
</dbReference>
<protein>
    <recommendedName>
        <fullName evidence="6">tRNA (Guanine-N1)-methyltransferase</fullName>
    </recommendedName>
</protein>
<feature type="signal peptide" evidence="3">
    <location>
        <begin position="1"/>
        <end position="19"/>
    </location>
</feature>
<keyword evidence="2" id="KW-1133">Transmembrane helix</keyword>
<evidence type="ECO:0000256" key="3">
    <source>
        <dbReference type="SAM" id="SignalP"/>
    </source>
</evidence>
<keyword evidence="3" id="KW-0732">Signal</keyword>